<accession>A0A839HUM7</accession>
<organism evidence="7 8">
    <name type="scientific">Aquariibacter albus</name>
    <dbReference type="NCBI Taxonomy" id="2759899"/>
    <lineage>
        <taxon>Bacteria</taxon>
        <taxon>Pseudomonadati</taxon>
        <taxon>Pseudomonadota</taxon>
        <taxon>Betaproteobacteria</taxon>
        <taxon>Burkholderiales</taxon>
        <taxon>Sphaerotilaceae</taxon>
        <taxon>Aquariibacter</taxon>
    </lineage>
</organism>
<dbReference type="Proteomes" id="UP000586093">
    <property type="component" value="Unassembled WGS sequence"/>
</dbReference>
<comment type="subcellular location">
    <subcellularLocation>
        <location evidence="1">Membrane</location>
        <topology evidence="1">Multi-pass membrane protein</topology>
    </subcellularLocation>
</comment>
<dbReference type="GO" id="GO:0016020">
    <property type="term" value="C:membrane"/>
    <property type="evidence" value="ECO:0007669"/>
    <property type="project" value="UniProtKB-SubCell"/>
</dbReference>
<comment type="caution">
    <text evidence="7">The sequence shown here is derived from an EMBL/GenBank/DDBJ whole genome shotgun (WGS) entry which is preliminary data.</text>
</comment>
<dbReference type="EMBL" id="JACIVI010000008">
    <property type="protein sequence ID" value="MBB1163321.1"/>
    <property type="molecule type" value="Genomic_DNA"/>
</dbReference>
<dbReference type="GO" id="GO:0016765">
    <property type="term" value="F:transferase activity, transferring alkyl or aryl (other than methyl) groups"/>
    <property type="evidence" value="ECO:0007669"/>
    <property type="project" value="InterPro"/>
</dbReference>
<evidence type="ECO:0000256" key="3">
    <source>
        <dbReference type="ARBA" id="ARBA00022692"/>
    </source>
</evidence>
<dbReference type="RefSeq" id="WP_182666137.1">
    <property type="nucleotide sequence ID" value="NZ_JACIVI010000008.1"/>
</dbReference>
<dbReference type="InterPro" id="IPR044878">
    <property type="entry name" value="UbiA_sf"/>
</dbReference>
<name>A0A839HUM7_9BURK</name>
<dbReference type="InterPro" id="IPR000537">
    <property type="entry name" value="UbiA_prenyltransferase"/>
</dbReference>
<dbReference type="Pfam" id="PF01040">
    <property type="entry name" value="UbiA"/>
    <property type="match status" value="1"/>
</dbReference>
<sequence>MTQPVRQLAPALVKSDLWWTDKGAPIFGLIYLLLAVDPARPGLPTTLLALLLFVMAFAGIAGFGYVVNDLFDLRADALAGKRNTMAGRSPPARAGLVLGLGLLGFLPWAFWPGPPEAALGMLMLQTLLLIVYAVPPLRLKERHVAGPVCDALYAFTVPLLITLAAWLPLGRSQPLPPLLPALLAVLLLGTLSTGLRGILLHQIRDAENDRRAGLRTFATTVGVDAVWRMLVRRVLPLDALACGLSLLMMAWLLPVFGGFLLLVLGLSLFKWVYLCDRPLTLREGLLRPETPEKVLELWGQGALGILRTRTIPLGLVLALAWDSPLHLPLLLLHLLLFRPLQLSVVREDLRWTPAALRKLFGLRD</sequence>
<evidence type="ECO:0000256" key="5">
    <source>
        <dbReference type="ARBA" id="ARBA00023136"/>
    </source>
</evidence>
<keyword evidence="8" id="KW-1185">Reference proteome</keyword>
<proteinExistence type="predicted"/>
<keyword evidence="4 6" id="KW-1133">Transmembrane helix</keyword>
<feature type="transmembrane region" description="Helical" evidence="6">
    <location>
        <begin position="47"/>
        <end position="71"/>
    </location>
</feature>
<evidence type="ECO:0000256" key="2">
    <source>
        <dbReference type="ARBA" id="ARBA00022475"/>
    </source>
</evidence>
<keyword evidence="2" id="KW-1003">Cell membrane</keyword>
<feature type="transmembrane region" description="Helical" evidence="6">
    <location>
        <begin position="251"/>
        <end position="273"/>
    </location>
</feature>
<keyword evidence="5 6" id="KW-0472">Membrane</keyword>
<feature type="transmembrane region" description="Helical" evidence="6">
    <location>
        <begin position="151"/>
        <end position="169"/>
    </location>
</feature>
<evidence type="ECO:0000256" key="6">
    <source>
        <dbReference type="SAM" id="Phobius"/>
    </source>
</evidence>
<evidence type="ECO:0000256" key="4">
    <source>
        <dbReference type="ARBA" id="ARBA00022989"/>
    </source>
</evidence>
<evidence type="ECO:0000256" key="1">
    <source>
        <dbReference type="ARBA" id="ARBA00004141"/>
    </source>
</evidence>
<keyword evidence="7" id="KW-0808">Transferase</keyword>
<gene>
    <name evidence="7" type="ORF">H4F90_15215</name>
</gene>
<feature type="transmembrane region" description="Helical" evidence="6">
    <location>
        <begin position="212"/>
        <end position="231"/>
    </location>
</feature>
<dbReference type="AlphaFoldDB" id="A0A839HUM7"/>
<protein>
    <submittedName>
        <fullName evidence="7">UbiA family prenyltransferase</fullName>
    </submittedName>
</protein>
<reference evidence="7 8" key="1">
    <citation type="submission" date="2020-08" db="EMBL/GenBank/DDBJ databases">
        <title>Aquariorum lacteus gen. nov., sp. nov., a new member of the family Comamonadaceae, isolated from freshwater aquarium.</title>
        <authorList>
            <person name="Chun S.-J."/>
        </authorList>
    </citation>
    <scope>NUCLEOTIDE SEQUENCE [LARGE SCALE GENOMIC DNA]</scope>
    <source>
        <strain evidence="7 8">SJAQ100</strain>
    </source>
</reference>
<feature type="transmembrane region" description="Helical" evidence="6">
    <location>
        <begin position="117"/>
        <end position="139"/>
    </location>
</feature>
<evidence type="ECO:0000313" key="8">
    <source>
        <dbReference type="Proteomes" id="UP000586093"/>
    </source>
</evidence>
<keyword evidence="3 6" id="KW-0812">Transmembrane</keyword>
<evidence type="ECO:0000313" key="7">
    <source>
        <dbReference type="EMBL" id="MBB1163321.1"/>
    </source>
</evidence>
<dbReference type="Gene3D" id="1.10.357.140">
    <property type="entry name" value="UbiA prenyltransferase"/>
    <property type="match status" value="1"/>
</dbReference>
<feature type="transmembrane region" description="Helical" evidence="6">
    <location>
        <begin position="92"/>
        <end position="111"/>
    </location>
</feature>
<feature type="transmembrane region" description="Helical" evidence="6">
    <location>
        <begin position="181"/>
        <end position="200"/>
    </location>
</feature>